<gene>
    <name evidence="3" type="ORF">ETD86_11160</name>
</gene>
<dbReference type="EMBL" id="VCKY01000028">
    <property type="protein sequence ID" value="TMR22546.1"/>
    <property type="molecule type" value="Genomic_DNA"/>
</dbReference>
<dbReference type="AlphaFoldDB" id="A0A5S4FPD3"/>
<dbReference type="Gene3D" id="3.20.20.30">
    <property type="entry name" value="Luciferase-like domain"/>
    <property type="match status" value="1"/>
</dbReference>
<accession>A0A5S4FPD3</accession>
<dbReference type="CDD" id="cd01097">
    <property type="entry name" value="Tetrahydromethanopterin_reductase"/>
    <property type="match status" value="1"/>
</dbReference>
<protein>
    <submittedName>
        <fullName evidence="3">LLM class flavin-dependent oxidoreductase</fullName>
    </submittedName>
</protein>
<evidence type="ECO:0000313" key="4">
    <source>
        <dbReference type="Proteomes" id="UP000309128"/>
    </source>
</evidence>
<dbReference type="Proteomes" id="UP000309128">
    <property type="component" value="Unassembled WGS sequence"/>
</dbReference>
<evidence type="ECO:0000313" key="3">
    <source>
        <dbReference type="EMBL" id="TMR22546.1"/>
    </source>
</evidence>
<dbReference type="Pfam" id="PF00296">
    <property type="entry name" value="Bac_luciferase"/>
    <property type="match status" value="1"/>
</dbReference>
<reference evidence="3 4" key="1">
    <citation type="submission" date="2019-05" db="EMBL/GenBank/DDBJ databases">
        <title>Draft genome sequence of Nonomuraea turkmeniaca DSM 43926.</title>
        <authorList>
            <person name="Saricaoglu S."/>
            <person name="Isik K."/>
        </authorList>
    </citation>
    <scope>NUCLEOTIDE SEQUENCE [LARGE SCALE GENOMIC DNA]</scope>
    <source>
        <strain evidence="3 4">DSM 43926</strain>
    </source>
</reference>
<dbReference type="SUPFAM" id="SSF51679">
    <property type="entry name" value="Bacterial luciferase-like"/>
    <property type="match status" value="1"/>
</dbReference>
<sequence length="324" mass="34230">MPSLSVLLPMMPTRHEQILSFAALVQWTGALRLWQGQALSLDAHHSFVFAAGAGFRVPMGTGVSLMPLKHPHDAAVHARSVAVASGHPFVAGIGPGGIDFQRNIAGAAYGSQLKAVREYVTAMRGLLDGEEVDLDGEHFTAHDVLPPLPTPPVEIGLGVLRPAMARLAGEIADVAITWLTPASYIRDVIVPAIEEGAKEAGRPLPRLVAMVPMYVAQPDRDPTRIVLQSNAGHLMLPHYVDMLTRSGIEIDPQQPVETVKRLISGGAFLTGDPEDLGRQIGEFHAAGVDEVVINLTGVAASYGPQTALSEIESILGSAGGEATP</sequence>
<dbReference type="GO" id="GO:0016705">
    <property type="term" value="F:oxidoreductase activity, acting on paired donors, with incorporation or reduction of molecular oxygen"/>
    <property type="evidence" value="ECO:0007669"/>
    <property type="project" value="InterPro"/>
</dbReference>
<evidence type="ECO:0000259" key="2">
    <source>
        <dbReference type="Pfam" id="PF00296"/>
    </source>
</evidence>
<dbReference type="OrthoDB" id="3621573at2"/>
<dbReference type="InterPro" id="IPR011251">
    <property type="entry name" value="Luciferase-like_dom"/>
</dbReference>
<dbReference type="PANTHER" id="PTHR43244:SF1">
    <property type="entry name" value="5,10-METHYLENETETRAHYDROMETHANOPTERIN REDUCTASE"/>
    <property type="match status" value="1"/>
</dbReference>
<keyword evidence="4" id="KW-1185">Reference proteome</keyword>
<name>A0A5S4FPD3_9ACTN</name>
<keyword evidence="1" id="KW-0560">Oxidoreductase</keyword>
<feature type="domain" description="Luciferase-like" evidence="2">
    <location>
        <begin position="16"/>
        <end position="290"/>
    </location>
</feature>
<dbReference type="InterPro" id="IPR050564">
    <property type="entry name" value="F420-G6PD/mer"/>
</dbReference>
<dbReference type="PANTHER" id="PTHR43244">
    <property type="match status" value="1"/>
</dbReference>
<evidence type="ECO:0000256" key="1">
    <source>
        <dbReference type="ARBA" id="ARBA00023002"/>
    </source>
</evidence>
<proteinExistence type="predicted"/>
<dbReference type="InterPro" id="IPR036661">
    <property type="entry name" value="Luciferase-like_sf"/>
</dbReference>
<organism evidence="3 4">
    <name type="scientific">Nonomuraea turkmeniaca</name>
    <dbReference type="NCBI Taxonomy" id="103838"/>
    <lineage>
        <taxon>Bacteria</taxon>
        <taxon>Bacillati</taxon>
        <taxon>Actinomycetota</taxon>
        <taxon>Actinomycetes</taxon>
        <taxon>Streptosporangiales</taxon>
        <taxon>Streptosporangiaceae</taxon>
        <taxon>Nonomuraea</taxon>
    </lineage>
</organism>
<comment type="caution">
    <text evidence="3">The sequence shown here is derived from an EMBL/GenBank/DDBJ whole genome shotgun (WGS) entry which is preliminary data.</text>
</comment>